<accession>A0AA38NB30</accession>
<keyword evidence="3" id="KW-1185">Reference proteome</keyword>
<dbReference type="Proteomes" id="UP001163798">
    <property type="component" value="Unassembled WGS sequence"/>
</dbReference>
<evidence type="ECO:0000313" key="3">
    <source>
        <dbReference type="Proteomes" id="UP001163798"/>
    </source>
</evidence>
<dbReference type="AlphaFoldDB" id="A0AA38NB30"/>
<reference evidence="2" key="1">
    <citation type="submission" date="2022-08" db="EMBL/GenBank/DDBJ databases">
        <authorList>
            <consortium name="DOE Joint Genome Institute"/>
            <person name="Min B."/>
            <person name="Riley R."/>
            <person name="Sierra-Patev S."/>
            <person name="Naranjo-Ortiz M."/>
            <person name="Looney B."/>
            <person name="Konkel Z."/>
            <person name="Slot J.C."/>
            <person name="Sakamoto Y."/>
            <person name="Steenwyk J.L."/>
            <person name="Rokas A."/>
            <person name="Carro J."/>
            <person name="Camarero S."/>
            <person name="Ferreira P."/>
            <person name="Molpeceres G."/>
            <person name="Ruiz-Duenas F.J."/>
            <person name="Serrano A."/>
            <person name="Henrissat B."/>
            <person name="Drula E."/>
            <person name="Hughes K.W."/>
            <person name="Mata J.L."/>
            <person name="Ishikawa N.K."/>
            <person name="Vargas-Isla R."/>
            <person name="Ushijima S."/>
            <person name="Smith C.A."/>
            <person name="Ahrendt S."/>
            <person name="Andreopoulos W."/>
            <person name="He G."/>
            <person name="Labutti K."/>
            <person name="Lipzen A."/>
            <person name="Ng V."/>
            <person name="Sandor L."/>
            <person name="Barry K."/>
            <person name="Martinez A.T."/>
            <person name="Xiao Y."/>
            <person name="Gibbons J.G."/>
            <person name="Terashima K."/>
            <person name="Hibbett D.S."/>
            <person name="Grigoriev I.V."/>
        </authorList>
    </citation>
    <scope>NUCLEOTIDE SEQUENCE</scope>
    <source>
        <strain evidence="2">TFB10291</strain>
    </source>
</reference>
<sequence>MQITQQAFDEHRRRERLRKTFLNKSDRLQTNLETELTTTVMARERNTDSHSDELGAFESVASGSSLANKNITQATSSSSTGAAKPATFEDDDCLRHTIPEIRMRLETLHETEIRLKFISPPSPEQAFVFPDHQSLLRVNSGEFALKTTSACNRRLLDAEARFCGLLKTIQAKPPEERSVGDVDVEEELFEALNNVHHIKERQWRSQHLTGDTVVENSFRFNQIRMSNVSPTLIAALIIYIKFQTPVRKMRVILAMFRCVIESPMRKLGIQSEYPSSIPKDIHTIVNFYDLNPTLHTYIACPKCYGLSPLTDVALTCAETASATNLPLPVCNEQLHPDSSPCGTTLWQTRRIGVRSIVTPIRTQVFQDLKAWIGRLLAIPSIEDIISEHQQRSAPAEGQPEKDFVDSAAFREFKGSDGQPFAIPQKGPAGSPDLRL</sequence>
<comment type="caution">
    <text evidence="2">The sequence shown here is derived from an EMBL/GenBank/DDBJ whole genome shotgun (WGS) entry which is preliminary data.</text>
</comment>
<protein>
    <submittedName>
        <fullName evidence="2">Uncharacterized protein</fullName>
    </submittedName>
</protein>
<proteinExistence type="predicted"/>
<organism evidence="2 3">
    <name type="scientific">Lentinula aff. detonsa</name>
    <dbReference type="NCBI Taxonomy" id="2804958"/>
    <lineage>
        <taxon>Eukaryota</taxon>
        <taxon>Fungi</taxon>
        <taxon>Dikarya</taxon>
        <taxon>Basidiomycota</taxon>
        <taxon>Agaricomycotina</taxon>
        <taxon>Agaricomycetes</taxon>
        <taxon>Agaricomycetidae</taxon>
        <taxon>Agaricales</taxon>
        <taxon>Marasmiineae</taxon>
        <taxon>Omphalotaceae</taxon>
        <taxon>Lentinula</taxon>
    </lineage>
</organism>
<dbReference type="EMBL" id="MU794006">
    <property type="protein sequence ID" value="KAJ3779986.1"/>
    <property type="molecule type" value="Genomic_DNA"/>
</dbReference>
<gene>
    <name evidence="2" type="ORF">GGU10DRAFT_381399</name>
</gene>
<feature type="region of interest" description="Disordered" evidence="1">
    <location>
        <begin position="413"/>
        <end position="435"/>
    </location>
</feature>
<feature type="non-terminal residue" evidence="2">
    <location>
        <position position="435"/>
    </location>
</feature>
<name>A0AA38NB30_9AGAR</name>
<evidence type="ECO:0000256" key="1">
    <source>
        <dbReference type="SAM" id="MobiDB-lite"/>
    </source>
</evidence>
<evidence type="ECO:0000313" key="2">
    <source>
        <dbReference type="EMBL" id="KAJ3779986.1"/>
    </source>
</evidence>